<accession>A0A927MC55</accession>
<protein>
    <submittedName>
        <fullName evidence="1">Cytosine/adenosine deaminase-related metal-dependent hydrolase</fullName>
    </submittedName>
</protein>
<proteinExistence type="predicted"/>
<gene>
    <name evidence="1" type="ORF">H4W31_007407</name>
</gene>
<comment type="caution">
    <text evidence="1">The sequence shown here is derived from an EMBL/GenBank/DDBJ whole genome shotgun (WGS) entry which is preliminary data.</text>
</comment>
<organism evidence="1 2">
    <name type="scientific">Plantactinospora soyae</name>
    <dbReference type="NCBI Taxonomy" id="1544732"/>
    <lineage>
        <taxon>Bacteria</taxon>
        <taxon>Bacillati</taxon>
        <taxon>Actinomycetota</taxon>
        <taxon>Actinomycetes</taxon>
        <taxon>Micromonosporales</taxon>
        <taxon>Micromonosporaceae</taxon>
        <taxon>Plantactinospora</taxon>
    </lineage>
</organism>
<dbReference type="InterPro" id="IPR011059">
    <property type="entry name" value="Metal-dep_hydrolase_composite"/>
</dbReference>
<keyword evidence="1" id="KW-0378">Hydrolase</keyword>
<dbReference type="AlphaFoldDB" id="A0A927MC55"/>
<dbReference type="Proteomes" id="UP000649753">
    <property type="component" value="Unassembled WGS sequence"/>
</dbReference>
<keyword evidence="2" id="KW-1185">Reference proteome</keyword>
<sequence length="83" mass="8681">MTGSLTPGKQADLLVVEADAINNMPLNDPVGTLVLGADPRNISTVMVAGRTLKSDGHLLGVDLDELRRQVTASRDAILKTVGS</sequence>
<evidence type="ECO:0000313" key="2">
    <source>
        <dbReference type="Proteomes" id="UP000649753"/>
    </source>
</evidence>
<name>A0A927MC55_9ACTN</name>
<dbReference type="Gene3D" id="2.30.40.10">
    <property type="entry name" value="Urease, subunit C, domain 1"/>
    <property type="match status" value="1"/>
</dbReference>
<evidence type="ECO:0000313" key="1">
    <source>
        <dbReference type="EMBL" id="MBE1491769.1"/>
    </source>
</evidence>
<dbReference type="GO" id="GO:0016810">
    <property type="term" value="F:hydrolase activity, acting on carbon-nitrogen (but not peptide) bonds"/>
    <property type="evidence" value="ECO:0007669"/>
    <property type="project" value="InterPro"/>
</dbReference>
<dbReference type="EMBL" id="JADBEB010000001">
    <property type="protein sequence ID" value="MBE1491769.1"/>
    <property type="molecule type" value="Genomic_DNA"/>
</dbReference>
<reference evidence="1" key="1">
    <citation type="submission" date="2020-10" db="EMBL/GenBank/DDBJ databases">
        <title>Sequencing the genomes of 1000 actinobacteria strains.</title>
        <authorList>
            <person name="Klenk H.-P."/>
        </authorList>
    </citation>
    <scope>NUCLEOTIDE SEQUENCE</scope>
    <source>
        <strain evidence="1">DSM 46832</strain>
    </source>
</reference>
<dbReference type="SUPFAM" id="SSF51338">
    <property type="entry name" value="Composite domain of metallo-dependent hydrolases"/>
    <property type="match status" value="1"/>
</dbReference>